<evidence type="ECO:0000313" key="5">
    <source>
        <dbReference type="Proteomes" id="UP000012081"/>
    </source>
</evidence>
<dbReference type="PATRIC" id="fig|1300222.3.peg.2539"/>
<name>M8EA80_9BACL</name>
<reference evidence="4 5" key="1">
    <citation type="submission" date="2013-03" db="EMBL/GenBank/DDBJ databases">
        <title>Assembly of a new bacterial strain Brevibacillus borstelensis AK1.</title>
        <authorList>
            <person name="Rajan I."/>
            <person name="PoliReddy D."/>
            <person name="Sugumar T."/>
            <person name="Rathinam K."/>
            <person name="Alqarawi S."/>
            <person name="Khalil A.B."/>
            <person name="Sivakumar N."/>
        </authorList>
    </citation>
    <scope>NUCLEOTIDE SEQUENCE [LARGE SCALE GENOMIC DNA]</scope>
    <source>
        <strain evidence="4 5">AK1</strain>
    </source>
</reference>
<accession>M8EA80</accession>
<dbReference type="SUPFAM" id="SSF55729">
    <property type="entry name" value="Acyl-CoA N-acyltransferases (Nat)"/>
    <property type="match status" value="1"/>
</dbReference>
<dbReference type="GO" id="GO:0016747">
    <property type="term" value="F:acyltransferase activity, transferring groups other than amino-acyl groups"/>
    <property type="evidence" value="ECO:0007669"/>
    <property type="project" value="InterPro"/>
</dbReference>
<dbReference type="PANTHER" id="PTHR43420:SF12">
    <property type="entry name" value="N-ACETYLTRANSFERASE DOMAIN-CONTAINING PROTEIN"/>
    <property type="match status" value="1"/>
</dbReference>
<dbReference type="InterPro" id="IPR000182">
    <property type="entry name" value="GNAT_dom"/>
</dbReference>
<dbReference type="RefSeq" id="WP_003388517.1">
    <property type="nucleotide sequence ID" value="NZ_APBN01000004.1"/>
</dbReference>
<keyword evidence="5" id="KW-1185">Reference proteome</keyword>
<dbReference type="Gene3D" id="3.40.630.30">
    <property type="match status" value="1"/>
</dbReference>
<proteinExistence type="predicted"/>
<dbReference type="Pfam" id="PF00583">
    <property type="entry name" value="Acetyltransf_1"/>
    <property type="match status" value="1"/>
</dbReference>
<protein>
    <recommendedName>
        <fullName evidence="3">N-acetyltransferase domain-containing protein</fullName>
    </recommendedName>
</protein>
<dbReference type="EMBL" id="APBN01000004">
    <property type="protein sequence ID" value="EMT52410.1"/>
    <property type="molecule type" value="Genomic_DNA"/>
</dbReference>
<dbReference type="InterPro" id="IPR050680">
    <property type="entry name" value="YpeA/RimI_acetyltransf"/>
</dbReference>
<dbReference type="AlphaFoldDB" id="M8EA80"/>
<dbReference type="STRING" id="1300222.I532_12174"/>
<gene>
    <name evidence="4" type="ORF">I532_12174</name>
</gene>
<evidence type="ECO:0000256" key="1">
    <source>
        <dbReference type="ARBA" id="ARBA00022679"/>
    </source>
</evidence>
<dbReference type="InterPro" id="IPR016181">
    <property type="entry name" value="Acyl_CoA_acyltransferase"/>
</dbReference>
<evidence type="ECO:0000256" key="2">
    <source>
        <dbReference type="ARBA" id="ARBA00023315"/>
    </source>
</evidence>
<dbReference type="PANTHER" id="PTHR43420">
    <property type="entry name" value="ACETYLTRANSFERASE"/>
    <property type="match status" value="1"/>
</dbReference>
<sequence length="301" mass="33306">MSTISIKRFPECTLSEITEAWNRGFEGYFFPVNMTVENMIQRLGTEGYAASLSVVAFADGAPVGVVASGVRTIGGKKVAWNGGTGVATEYRRQGLGKSLMEATLALYREAEVEVATLEAVSQNDKAISLYRQLGYEVVDKLLFWQHNEAFASAHPFGDPASLPYRIRRGIPQESASLSFSPASIPWQNQWQSLRDGEAVFVEDALGETLGYALYKRTFDEEGKLAAITLRQCAYHPDRADAEDIVRFALAHAYGPLDYTCRRGTFNFPASQETVLRVLEEAGFAPSGNEQVFMTRQMERKG</sequence>
<dbReference type="PROSITE" id="PS51186">
    <property type="entry name" value="GNAT"/>
    <property type="match status" value="1"/>
</dbReference>
<keyword evidence="1" id="KW-0808">Transferase</keyword>
<feature type="domain" description="N-acetyltransferase" evidence="3">
    <location>
        <begin position="4"/>
        <end position="157"/>
    </location>
</feature>
<dbReference type="OrthoDB" id="4228396at2"/>
<evidence type="ECO:0000259" key="3">
    <source>
        <dbReference type="PROSITE" id="PS51186"/>
    </source>
</evidence>
<dbReference type="Proteomes" id="UP000012081">
    <property type="component" value="Unassembled WGS sequence"/>
</dbReference>
<keyword evidence="2" id="KW-0012">Acyltransferase</keyword>
<organism evidence="4 5">
    <name type="scientific">Brevibacillus borstelensis AK1</name>
    <dbReference type="NCBI Taxonomy" id="1300222"/>
    <lineage>
        <taxon>Bacteria</taxon>
        <taxon>Bacillati</taxon>
        <taxon>Bacillota</taxon>
        <taxon>Bacilli</taxon>
        <taxon>Bacillales</taxon>
        <taxon>Paenibacillaceae</taxon>
        <taxon>Brevibacillus</taxon>
    </lineage>
</organism>
<evidence type="ECO:0000313" key="4">
    <source>
        <dbReference type="EMBL" id="EMT52410.1"/>
    </source>
</evidence>
<comment type="caution">
    <text evidence="4">The sequence shown here is derived from an EMBL/GenBank/DDBJ whole genome shotgun (WGS) entry which is preliminary data.</text>
</comment>
<dbReference type="CDD" id="cd04301">
    <property type="entry name" value="NAT_SF"/>
    <property type="match status" value="1"/>
</dbReference>